<sequence>MANHSALGTTRHVVCFINVSVCIPQRTFSFLNLHLRIYLLIFRERGLLPALVQAAGRGPPQAGPGPVPAAALGRGGGARRVRPGALRGRALPGAGAALLPPAHGGRDPELEDCRRFPKHRRRAPGDPRAG</sequence>
<dbReference type="EMBL" id="JACASF010000011">
    <property type="protein sequence ID" value="KAF6450058.1"/>
    <property type="molecule type" value="Genomic_DNA"/>
</dbReference>
<gene>
    <name evidence="2" type="ORF">HJG59_004174</name>
</gene>
<keyword evidence="3" id="KW-1185">Reference proteome</keyword>
<accession>A0A7J8FQW2</accession>
<reference evidence="2 3" key="1">
    <citation type="journal article" date="2020" name="Nature">
        <title>Six reference-quality genomes reveal evolution of bat adaptations.</title>
        <authorList>
            <person name="Jebb D."/>
            <person name="Huang Z."/>
            <person name="Pippel M."/>
            <person name="Hughes G.M."/>
            <person name="Lavrichenko K."/>
            <person name="Devanna P."/>
            <person name="Winkler S."/>
            <person name="Jermiin L.S."/>
            <person name="Skirmuntt E.C."/>
            <person name="Katzourakis A."/>
            <person name="Burkitt-Gray L."/>
            <person name="Ray D.A."/>
            <person name="Sullivan K.A.M."/>
            <person name="Roscito J.G."/>
            <person name="Kirilenko B.M."/>
            <person name="Davalos L.M."/>
            <person name="Corthals A.P."/>
            <person name="Power M.L."/>
            <person name="Jones G."/>
            <person name="Ransome R.D."/>
            <person name="Dechmann D.K.N."/>
            <person name="Locatelli A.G."/>
            <person name="Puechmaille S.J."/>
            <person name="Fedrigo O."/>
            <person name="Jarvis E.D."/>
            <person name="Hiller M."/>
            <person name="Vernes S.C."/>
            <person name="Myers E.W."/>
            <person name="Teeling E.C."/>
        </authorList>
    </citation>
    <scope>NUCLEOTIDE SEQUENCE [LARGE SCALE GENOMIC DNA]</scope>
    <source>
        <strain evidence="2">MMolMol1</strain>
        <tissue evidence="2">Muscle</tissue>
    </source>
</reference>
<dbReference type="AlphaFoldDB" id="A0A7J8FQW2"/>
<dbReference type="Proteomes" id="UP000550707">
    <property type="component" value="Unassembled WGS sequence"/>
</dbReference>
<organism evidence="2 3">
    <name type="scientific">Molossus molossus</name>
    <name type="common">Pallas' mastiff bat</name>
    <name type="synonym">Vespertilio molossus</name>
    <dbReference type="NCBI Taxonomy" id="27622"/>
    <lineage>
        <taxon>Eukaryota</taxon>
        <taxon>Metazoa</taxon>
        <taxon>Chordata</taxon>
        <taxon>Craniata</taxon>
        <taxon>Vertebrata</taxon>
        <taxon>Euteleostomi</taxon>
        <taxon>Mammalia</taxon>
        <taxon>Eutheria</taxon>
        <taxon>Laurasiatheria</taxon>
        <taxon>Chiroptera</taxon>
        <taxon>Yangochiroptera</taxon>
        <taxon>Molossidae</taxon>
        <taxon>Molossus</taxon>
    </lineage>
</organism>
<feature type="compositionally biased region" description="Basic and acidic residues" evidence="1">
    <location>
        <begin position="104"/>
        <end position="115"/>
    </location>
</feature>
<comment type="caution">
    <text evidence="2">The sequence shown here is derived from an EMBL/GenBank/DDBJ whole genome shotgun (WGS) entry which is preliminary data.</text>
</comment>
<feature type="region of interest" description="Disordered" evidence="1">
    <location>
        <begin position="57"/>
        <end position="130"/>
    </location>
</feature>
<protein>
    <submittedName>
        <fullName evidence="2">Deoxythymidylate kinase</fullName>
    </submittedName>
</protein>
<evidence type="ECO:0000313" key="3">
    <source>
        <dbReference type="Proteomes" id="UP000550707"/>
    </source>
</evidence>
<keyword evidence="2" id="KW-0808">Transferase</keyword>
<keyword evidence="2" id="KW-0418">Kinase</keyword>
<feature type="compositionally biased region" description="Low complexity" evidence="1">
    <location>
        <begin position="83"/>
        <end position="103"/>
    </location>
</feature>
<proteinExistence type="predicted"/>
<evidence type="ECO:0000256" key="1">
    <source>
        <dbReference type="SAM" id="MobiDB-lite"/>
    </source>
</evidence>
<evidence type="ECO:0000313" key="2">
    <source>
        <dbReference type="EMBL" id="KAF6450058.1"/>
    </source>
</evidence>
<dbReference type="GO" id="GO:0016301">
    <property type="term" value="F:kinase activity"/>
    <property type="evidence" value="ECO:0007669"/>
    <property type="project" value="UniProtKB-KW"/>
</dbReference>
<name>A0A7J8FQW2_MOLMO</name>